<dbReference type="EMBL" id="CP138335">
    <property type="protein sequence ID" value="XBW07903.1"/>
    <property type="molecule type" value="Genomic_DNA"/>
</dbReference>
<dbReference type="AlphaFoldDB" id="A0AAU7V986"/>
<dbReference type="Gene3D" id="3.40.50.300">
    <property type="entry name" value="P-loop containing nucleotide triphosphate hydrolases"/>
    <property type="match status" value="1"/>
</dbReference>
<dbReference type="InterPro" id="IPR000212">
    <property type="entry name" value="DNA_helicase_UvrD/REP"/>
</dbReference>
<gene>
    <name evidence="2" type="ORF">SAC06_09710</name>
</gene>
<dbReference type="PANTHER" id="PTHR11070:SF2">
    <property type="entry name" value="ATP-DEPENDENT DNA HELICASE SRS2"/>
    <property type="match status" value="1"/>
</dbReference>
<dbReference type="KEGG" id="sapp:SAC06_09710"/>
<dbReference type="PANTHER" id="PTHR11070">
    <property type="entry name" value="UVRD / RECB / PCRA DNA HELICASE FAMILY MEMBER"/>
    <property type="match status" value="1"/>
</dbReference>
<proteinExistence type="predicted"/>
<dbReference type="SUPFAM" id="SSF52540">
    <property type="entry name" value="P-loop containing nucleoside triphosphate hydrolases"/>
    <property type="match status" value="1"/>
</dbReference>
<sequence>MNNHLFVHAAAGSGKTERIVRACANRERPKRRLIITLTESGQEELISRLSAACSADQVPDVIGWYAFLIKHYVRPYLPCLFDEVRPTGFIFDRNLHPKDHFRLKGEARYFSSNGSIYRESLPELSVKVAEAAQGKVENRLSRIYDEIIIDEVQDISRKSLDILARLLDFTSLRLVMVGDVRQSLLDSDLMSSRNKNADRLQLLSWYRDHEKSERLTIEEMTTTFRSNQTIASFSDAIFPPELGFAPTTSANKEITGHDGVFLVLEPHLNDYVQRYGAVLLRGSAASGKHLNHLGFTNIGQVKGLTYDRVIIYPTQPMLDLISTGKAMAAKSACSFYVAVTRARLSVAIIVDSKKLTKRLQDNPTLPIEWWEPPECESDASDGAKKDWSGDTAEPFSGRNGLALRKDVPRALVQDAHLGWLDA</sequence>
<evidence type="ECO:0000313" key="2">
    <source>
        <dbReference type="EMBL" id="XBW07903.1"/>
    </source>
</evidence>
<organism evidence="2">
    <name type="scientific">Scrofimicrobium appendicitidis</name>
    <dbReference type="NCBI Taxonomy" id="3079930"/>
    <lineage>
        <taxon>Bacteria</taxon>
        <taxon>Bacillati</taxon>
        <taxon>Actinomycetota</taxon>
        <taxon>Actinomycetes</taxon>
        <taxon>Actinomycetales</taxon>
        <taxon>Actinomycetaceae</taxon>
        <taxon>Scrofimicrobium</taxon>
    </lineage>
</organism>
<dbReference type="InterPro" id="IPR027417">
    <property type="entry name" value="P-loop_NTPase"/>
</dbReference>
<dbReference type="Pfam" id="PF13245">
    <property type="entry name" value="AAA_19"/>
    <property type="match status" value="1"/>
</dbReference>
<evidence type="ECO:0000256" key="1">
    <source>
        <dbReference type="SAM" id="MobiDB-lite"/>
    </source>
</evidence>
<dbReference type="GO" id="GO:0005829">
    <property type="term" value="C:cytosol"/>
    <property type="evidence" value="ECO:0007669"/>
    <property type="project" value="TreeGrafter"/>
</dbReference>
<name>A0AAU7V986_9ACTO</name>
<dbReference type="GO" id="GO:0003677">
    <property type="term" value="F:DNA binding"/>
    <property type="evidence" value="ECO:0007669"/>
    <property type="project" value="InterPro"/>
</dbReference>
<dbReference type="GO" id="GO:0005524">
    <property type="term" value="F:ATP binding"/>
    <property type="evidence" value="ECO:0007669"/>
    <property type="project" value="InterPro"/>
</dbReference>
<dbReference type="RefSeq" id="WP_350258104.1">
    <property type="nucleotide sequence ID" value="NZ_CP138335.1"/>
</dbReference>
<accession>A0AAU7V986</accession>
<dbReference type="GO" id="GO:0043138">
    <property type="term" value="F:3'-5' DNA helicase activity"/>
    <property type="evidence" value="ECO:0007669"/>
    <property type="project" value="TreeGrafter"/>
</dbReference>
<reference evidence="2" key="1">
    <citation type="submission" date="2023-11" db="EMBL/GenBank/DDBJ databases">
        <title>Scrofimicrobium hongkongense sp. nov., isolated from a patient with peritonitis.</title>
        <authorList>
            <person name="Lao H.Y."/>
            <person name="Wong A.Y.P."/>
            <person name="Ng T.L."/>
            <person name="Wong R.Y.L."/>
            <person name="Yau M.C.Y."/>
            <person name="Lam J.Y.W."/>
            <person name="Siu G.K.H."/>
        </authorList>
    </citation>
    <scope>NUCLEOTIDE SEQUENCE</scope>
    <source>
        <strain evidence="2">R131</strain>
    </source>
</reference>
<dbReference type="GO" id="GO:0000725">
    <property type="term" value="P:recombinational repair"/>
    <property type="evidence" value="ECO:0007669"/>
    <property type="project" value="TreeGrafter"/>
</dbReference>
<protein>
    <submittedName>
        <fullName evidence="2">UvrD-helicase domain-containing protein</fullName>
    </submittedName>
</protein>
<feature type="region of interest" description="Disordered" evidence="1">
    <location>
        <begin position="370"/>
        <end position="399"/>
    </location>
</feature>